<evidence type="ECO:0000256" key="5">
    <source>
        <dbReference type="ARBA" id="ARBA00022692"/>
    </source>
</evidence>
<accession>A0AAN7ZKP1</accession>
<feature type="transmembrane region" description="Helical" evidence="8">
    <location>
        <begin position="44"/>
        <end position="67"/>
    </location>
</feature>
<dbReference type="AlphaFoldDB" id="A0AAN7ZKP1"/>
<protein>
    <recommendedName>
        <fullName evidence="11">Phosphatidylinositol N-acetylglucosaminyltransferase subunit C</fullName>
    </recommendedName>
</protein>
<name>A0AAN7ZKP1_9COLE</name>
<feature type="transmembrane region" description="Helical" evidence="8">
    <location>
        <begin position="209"/>
        <end position="225"/>
    </location>
</feature>
<gene>
    <name evidence="9" type="ORF">RI129_009060</name>
</gene>
<evidence type="ECO:0000256" key="3">
    <source>
        <dbReference type="ARBA" id="ARBA00008321"/>
    </source>
</evidence>
<evidence type="ECO:0000313" key="9">
    <source>
        <dbReference type="EMBL" id="KAK5642893.1"/>
    </source>
</evidence>
<reference evidence="9 10" key="1">
    <citation type="journal article" date="2024" name="Insects">
        <title>An Improved Chromosome-Level Genome Assembly of the Firefly Pyrocoelia pectoralis.</title>
        <authorList>
            <person name="Fu X."/>
            <person name="Meyer-Rochow V.B."/>
            <person name="Ballantyne L."/>
            <person name="Zhu X."/>
        </authorList>
    </citation>
    <scope>NUCLEOTIDE SEQUENCE [LARGE SCALE GENOMIC DNA]</scope>
    <source>
        <strain evidence="9">XCY_ONT2</strain>
    </source>
</reference>
<keyword evidence="5 8" id="KW-0812">Transmembrane</keyword>
<comment type="caution">
    <text evidence="9">The sequence shown here is derived from an EMBL/GenBank/DDBJ whole genome shotgun (WGS) entry which is preliminary data.</text>
</comment>
<evidence type="ECO:0008006" key="11">
    <source>
        <dbReference type="Google" id="ProtNLM"/>
    </source>
</evidence>
<keyword evidence="6 8" id="KW-1133">Transmembrane helix</keyword>
<dbReference type="InterPro" id="IPR009450">
    <property type="entry name" value="Plno_GlcNAc_GPI2"/>
</dbReference>
<dbReference type="PIRSF" id="PIRSF016104">
    <property type="entry name" value="GPI2"/>
    <property type="match status" value="1"/>
</dbReference>
<comment type="subcellular location">
    <subcellularLocation>
        <location evidence="1">Membrane</location>
        <topology evidence="1">Multi-pass membrane protein</topology>
    </subcellularLocation>
</comment>
<evidence type="ECO:0000256" key="2">
    <source>
        <dbReference type="ARBA" id="ARBA00004687"/>
    </source>
</evidence>
<evidence type="ECO:0000313" key="10">
    <source>
        <dbReference type="Proteomes" id="UP001329430"/>
    </source>
</evidence>
<keyword evidence="4" id="KW-0337">GPI-anchor biosynthesis</keyword>
<feature type="transmembrane region" description="Helical" evidence="8">
    <location>
        <begin position="104"/>
        <end position="123"/>
    </location>
</feature>
<proteinExistence type="inferred from homology"/>
<evidence type="ECO:0000256" key="6">
    <source>
        <dbReference type="ARBA" id="ARBA00022989"/>
    </source>
</evidence>
<evidence type="ECO:0000256" key="4">
    <source>
        <dbReference type="ARBA" id="ARBA00022502"/>
    </source>
</evidence>
<dbReference type="GO" id="GO:0006506">
    <property type="term" value="P:GPI anchor biosynthetic process"/>
    <property type="evidence" value="ECO:0007669"/>
    <property type="project" value="UniProtKB-KW"/>
</dbReference>
<dbReference type="PANTHER" id="PTHR12982">
    <property type="entry name" value="PHOSPHATIDYLINOSITOL GLYCAN, CLASS C"/>
    <property type="match status" value="1"/>
</dbReference>
<feature type="transmembrane region" description="Helical" evidence="8">
    <location>
        <begin position="231"/>
        <end position="251"/>
    </location>
</feature>
<feature type="transmembrane region" description="Helical" evidence="8">
    <location>
        <begin position="135"/>
        <end position="154"/>
    </location>
</feature>
<sequence length="276" mass="31800">MKKKPWKKNLYANQEYPDNYTDESFLKDLRVNVHFKPVSLQDSALGATLIVHELCTVIVFVIIYVYLYNEWSNPNYIFSWTSGATLFGFIIYRIRFGTIYTYGYDIQTVLMFLVFGQLFSPILYTLTDTVSTDTIYTMSFLMMLVHLIFFDYGLSVAVVSNSLSLSAAIFASLCLSSRLASPYHAFILMTISIKCFVLFPLLRNKIKTSFLSTLIFVALVGYFLATVSILMTYVFVSTIIFLNLICPFIFIKFQKYKDNIYGPWDEAIVQDIEMSD</sequence>
<organism evidence="9 10">
    <name type="scientific">Pyrocoelia pectoralis</name>
    <dbReference type="NCBI Taxonomy" id="417401"/>
    <lineage>
        <taxon>Eukaryota</taxon>
        <taxon>Metazoa</taxon>
        <taxon>Ecdysozoa</taxon>
        <taxon>Arthropoda</taxon>
        <taxon>Hexapoda</taxon>
        <taxon>Insecta</taxon>
        <taxon>Pterygota</taxon>
        <taxon>Neoptera</taxon>
        <taxon>Endopterygota</taxon>
        <taxon>Coleoptera</taxon>
        <taxon>Polyphaga</taxon>
        <taxon>Elateriformia</taxon>
        <taxon>Elateroidea</taxon>
        <taxon>Lampyridae</taxon>
        <taxon>Lampyrinae</taxon>
        <taxon>Pyrocoelia</taxon>
    </lineage>
</organism>
<feature type="transmembrane region" description="Helical" evidence="8">
    <location>
        <begin position="73"/>
        <end position="92"/>
    </location>
</feature>
<dbReference type="Pfam" id="PF06432">
    <property type="entry name" value="GPI2"/>
    <property type="match status" value="1"/>
</dbReference>
<feature type="transmembrane region" description="Helical" evidence="8">
    <location>
        <begin position="185"/>
        <end position="202"/>
    </location>
</feature>
<evidence type="ECO:0000256" key="7">
    <source>
        <dbReference type="ARBA" id="ARBA00023136"/>
    </source>
</evidence>
<dbReference type="GO" id="GO:0000506">
    <property type="term" value="C:glycosylphosphatidylinositol-N-acetylglucosaminyltransferase (GPI-GnT) complex"/>
    <property type="evidence" value="ECO:0007669"/>
    <property type="project" value="TreeGrafter"/>
</dbReference>
<evidence type="ECO:0000256" key="8">
    <source>
        <dbReference type="SAM" id="Phobius"/>
    </source>
</evidence>
<comment type="similarity">
    <text evidence="3">Belongs to the PIGC family.</text>
</comment>
<dbReference type="EMBL" id="JAVRBK010000006">
    <property type="protein sequence ID" value="KAK5642893.1"/>
    <property type="molecule type" value="Genomic_DNA"/>
</dbReference>
<evidence type="ECO:0000256" key="1">
    <source>
        <dbReference type="ARBA" id="ARBA00004141"/>
    </source>
</evidence>
<keyword evidence="10" id="KW-1185">Reference proteome</keyword>
<dbReference type="Proteomes" id="UP001329430">
    <property type="component" value="Chromosome 6"/>
</dbReference>
<dbReference type="PANTHER" id="PTHR12982:SF0">
    <property type="entry name" value="PHOSPHATIDYLINOSITOL N-ACETYLGLUCOSAMINYLTRANSFERASE SUBUNIT C"/>
    <property type="match status" value="1"/>
</dbReference>
<keyword evidence="7 8" id="KW-0472">Membrane</keyword>
<comment type="pathway">
    <text evidence="2">Glycolipid biosynthesis; glycosylphosphatidylinositol-anchor biosynthesis.</text>
</comment>